<protein>
    <submittedName>
        <fullName evidence="2">CASPASE_P20 domain-containing protein</fullName>
    </submittedName>
</protein>
<dbReference type="PANTHER" id="PTHR10974:SF1">
    <property type="entry name" value="FI08016P-RELATED"/>
    <property type="match status" value="1"/>
</dbReference>
<dbReference type="PANTHER" id="PTHR10974">
    <property type="entry name" value="FI08016P-RELATED"/>
    <property type="match status" value="1"/>
</dbReference>
<keyword evidence="1" id="KW-1185">Reference proteome</keyword>
<evidence type="ECO:0000313" key="1">
    <source>
        <dbReference type="Proteomes" id="UP000035642"/>
    </source>
</evidence>
<dbReference type="WBParaSite" id="ACAC_0000036001-mRNA-1">
    <property type="protein sequence ID" value="ACAC_0000036001-mRNA-1"/>
    <property type="gene ID" value="ACAC_0000036001"/>
</dbReference>
<dbReference type="InterPro" id="IPR004245">
    <property type="entry name" value="DUF229"/>
</dbReference>
<proteinExistence type="predicted"/>
<accession>A0A0K0CTF9</accession>
<dbReference type="Pfam" id="PF02995">
    <property type="entry name" value="DUF229"/>
    <property type="match status" value="1"/>
</dbReference>
<reference evidence="1" key="1">
    <citation type="submission" date="2012-09" db="EMBL/GenBank/DDBJ databases">
        <authorList>
            <person name="Martin A.A."/>
        </authorList>
    </citation>
    <scope>NUCLEOTIDE SEQUENCE</scope>
</reference>
<organism evidence="1 2">
    <name type="scientific">Angiostrongylus cantonensis</name>
    <name type="common">Rat lungworm</name>
    <dbReference type="NCBI Taxonomy" id="6313"/>
    <lineage>
        <taxon>Eukaryota</taxon>
        <taxon>Metazoa</taxon>
        <taxon>Ecdysozoa</taxon>
        <taxon>Nematoda</taxon>
        <taxon>Chromadorea</taxon>
        <taxon>Rhabditida</taxon>
        <taxon>Rhabditina</taxon>
        <taxon>Rhabditomorpha</taxon>
        <taxon>Strongyloidea</taxon>
        <taxon>Metastrongylidae</taxon>
        <taxon>Angiostrongylus</taxon>
    </lineage>
</organism>
<evidence type="ECO:0000313" key="2">
    <source>
        <dbReference type="WBParaSite" id="ACAC_0000036001-mRNA-1"/>
    </source>
</evidence>
<dbReference type="AlphaFoldDB" id="A0A0K0CTF9"/>
<dbReference type="STRING" id="6313.A0A0K0CTF9"/>
<dbReference type="GO" id="GO:0005615">
    <property type="term" value="C:extracellular space"/>
    <property type="evidence" value="ECO:0007669"/>
    <property type="project" value="TreeGrafter"/>
</dbReference>
<dbReference type="Proteomes" id="UP000035642">
    <property type="component" value="Unassembled WGS sequence"/>
</dbReference>
<reference evidence="2" key="2">
    <citation type="submission" date="2017-02" db="UniProtKB">
        <authorList>
            <consortium name="WormBaseParasite"/>
        </authorList>
    </citation>
    <scope>IDENTIFICATION</scope>
</reference>
<sequence>MEVAWITKKYGDDLHPRTLAPEPSPEDLLMQASRIRNDVIGLAETRRRHPFNAVYDTGKELLLEICDSRGVGGVGVLVNTNRQCMTYMSEEVGDFPSLLGNMSLDVEHDLRPFFEFSRQTTRGRCTPDGQVASYENLDNWKKAILHSKRYCHFSMHYMKTLTDDNSDYLTLLDKEMRNSLETLKANEVFENTVIALLSGTGNRRTVGDQLFAAQVEERSPLLSIKLPEKFRRKYHTQDMNIGINVNRLITTSDVGKTLMSIASVKALRNLTLESSAEAARSFSLLRYFHPDNRSCKDANIPAHLCLCMNGEIPKEYIKFVNYS</sequence>
<name>A0A0K0CTF9_ANGCA</name>